<dbReference type="PANTHER" id="PTHR30489:SF0">
    <property type="entry name" value="LIPOPROTEIN-RELEASING SYSTEM TRANSMEMBRANE PROTEIN LOLE"/>
    <property type="match status" value="1"/>
</dbReference>
<keyword evidence="3" id="KW-0813">Transport</keyword>
<dbReference type="Pfam" id="PF02687">
    <property type="entry name" value="FtsX"/>
    <property type="match status" value="1"/>
</dbReference>
<evidence type="ECO:0000256" key="4">
    <source>
        <dbReference type="ARBA" id="ARBA00022475"/>
    </source>
</evidence>
<keyword evidence="11" id="KW-0449">Lipoprotein</keyword>
<sequence length="414" mass="45149">MAPSLSLLIGLRFSRGRRRSGMVSLISVISTVGIALGVAVLILGLSAMNGFERELNNRVLAVVPHGQIEAVNQPWTNWRTILPQVEKVNGIAAAAPYITFTGLVESGSNMRAIQVKGVDPAQESRLSALPKFVQGESWSDFKAGGQQIIIGKGVADALKVKQGDWLTIMIPNANAEHKLLQPKRIRLHVSGILQLSGQLDHSFAMIPLQDAQQYLEMGDSVTGIAIKVNDVFNANKLVRSAGEVTNSYVTIQSWIGTYGYMYRDIQMIRAIMYLAMVLVIGVACFNIVSTLVMAVKDKSSDIAVLRTLGAKDGLIRAIFVWYGLLAGLLGSLLGVVIGVLCALNLTPIIKWIEGVTRHKFLSGDIYFIDFLPSELHWLDVVYVLVTALLLSLLASWYPARRASRIDPARVLSGQ</sequence>
<evidence type="ECO:0000259" key="10">
    <source>
        <dbReference type="Pfam" id="PF12704"/>
    </source>
</evidence>
<keyword evidence="4" id="KW-1003">Cell membrane</keyword>
<evidence type="ECO:0000256" key="1">
    <source>
        <dbReference type="ARBA" id="ARBA00004651"/>
    </source>
</evidence>
<evidence type="ECO:0000256" key="8">
    <source>
        <dbReference type="SAM" id="Phobius"/>
    </source>
</evidence>
<comment type="caution">
    <text evidence="11">The sequence shown here is derived from an EMBL/GenBank/DDBJ whole genome shotgun (WGS) entry which is preliminary data.</text>
</comment>
<feature type="domain" description="ABC3 transporter permease C-terminal" evidence="9">
    <location>
        <begin position="274"/>
        <end position="407"/>
    </location>
</feature>
<comment type="subcellular location">
    <subcellularLocation>
        <location evidence="1">Cell membrane</location>
        <topology evidence="1">Multi-pass membrane protein</topology>
    </subcellularLocation>
</comment>
<accession>A0ABM9F540</accession>
<evidence type="ECO:0000313" key="12">
    <source>
        <dbReference type="Proteomes" id="UP001152651"/>
    </source>
</evidence>
<dbReference type="InterPro" id="IPR011925">
    <property type="entry name" value="LolCE_TM"/>
</dbReference>
<dbReference type="PANTHER" id="PTHR30489">
    <property type="entry name" value="LIPOPROTEIN-RELEASING SYSTEM TRANSMEMBRANE PROTEIN LOLE"/>
    <property type="match status" value="1"/>
</dbReference>
<dbReference type="NCBIfam" id="TIGR02212">
    <property type="entry name" value="lolCE"/>
    <property type="match status" value="1"/>
</dbReference>
<feature type="transmembrane region" description="Helical" evidence="8">
    <location>
        <begin position="380"/>
        <end position="399"/>
    </location>
</feature>
<reference evidence="11" key="1">
    <citation type="submission" date="2022-05" db="EMBL/GenBank/DDBJ databases">
        <authorList>
            <person name="Blom J."/>
        </authorList>
    </citation>
    <scope>NUCLEOTIDE SEQUENCE</scope>
    <source>
        <strain evidence="11">Type strain: CPO20170097</strain>
    </source>
</reference>
<dbReference type="Proteomes" id="UP001152651">
    <property type="component" value="Unassembled WGS sequence"/>
</dbReference>
<dbReference type="NCBIfam" id="NF008357">
    <property type="entry name" value="PRK11146.1"/>
    <property type="match status" value="1"/>
</dbReference>
<dbReference type="InterPro" id="IPR051447">
    <property type="entry name" value="Lipoprotein-release_system"/>
</dbReference>
<protein>
    <submittedName>
        <fullName evidence="11">Lipoprotein-releasing ABC transporter permease subunit LolE</fullName>
    </submittedName>
</protein>
<gene>
    <name evidence="11" type="ORF">FBBNIHIM_03580</name>
</gene>
<keyword evidence="12" id="KW-1185">Reference proteome</keyword>
<evidence type="ECO:0000256" key="6">
    <source>
        <dbReference type="ARBA" id="ARBA00022989"/>
    </source>
</evidence>
<evidence type="ECO:0000256" key="7">
    <source>
        <dbReference type="ARBA" id="ARBA00023136"/>
    </source>
</evidence>
<dbReference type="EMBL" id="CALSBS010000002">
    <property type="protein sequence ID" value="CAH6635893.1"/>
    <property type="molecule type" value="Genomic_DNA"/>
</dbReference>
<dbReference type="RefSeq" id="WP_253896978.1">
    <property type="nucleotide sequence ID" value="NZ_CALSBS010000002.1"/>
</dbReference>
<keyword evidence="5 8" id="KW-0812">Transmembrane</keyword>
<feature type="transmembrane region" description="Helical" evidence="8">
    <location>
        <begin position="270"/>
        <end position="293"/>
    </location>
</feature>
<dbReference type="InterPro" id="IPR003838">
    <property type="entry name" value="ABC3_permease_C"/>
</dbReference>
<feature type="domain" description="MacB-like periplasmic core" evidence="10">
    <location>
        <begin position="27"/>
        <end position="238"/>
    </location>
</feature>
<evidence type="ECO:0000256" key="2">
    <source>
        <dbReference type="ARBA" id="ARBA00005236"/>
    </source>
</evidence>
<evidence type="ECO:0000256" key="3">
    <source>
        <dbReference type="ARBA" id="ARBA00022448"/>
    </source>
</evidence>
<proteinExistence type="inferred from homology"/>
<feature type="transmembrane region" description="Helical" evidence="8">
    <location>
        <begin position="314"/>
        <end position="345"/>
    </location>
</feature>
<dbReference type="InterPro" id="IPR025857">
    <property type="entry name" value="MacB_PCD"/>
</dbReference>
<keyword evidence="7 8" id="KW-0472">Membrane</keyword>
<evidence type="ECO:0000259" key="9">
    <source>
        <dbReference type="Pfam" id="PF02687"/>
    </source>
</evidence>
<evidence type="ECO:0000313" key="11">
    <source>
        <dbReference type="EMBL" id="CAH6635893.1"/>
    </source>
</evidence>
<name>A0ABM9F540_9ENTR</name>
<dbReference type="InterPro" id="IPR011926">
    <property type="entry name" value="LolE_gammaproteobact"/>
</dbReference>
<evidence type="ECO:0000256" key="5">
    <source>
        <dbReference type="ARBA" id="ARBA00022692"/>
    </source>
</evidence>
<dbReference type="Pfam" id="PF12704">
    <property type="entry name" value="MacB_PCD"/>
    <property type="match status" value="1"/>
</dbReference>
<dbReference type="NCBIfam" id="TIGR02213">
    <property type="entry name" value="lolE_release"/>
    <property type="match status" value="1"/>
</dbReference>
<organism evidence="11 12">
    <name type="scientific">Pseudocitrobacter vendiensis</name>
    <dbReference type="NCBI Taxonomy" id="2488306"/>
    <lineage>
        <taxon>Bacteria</taxon>
        <taxon>Pseudomonadati</taxon>
        <taxon>Pseudomonadota</taxon>
        <taxon>Gammaproteobacteria</taxon>
        <taxon>Enterobacterales</taxon>
        <taxon>Enterobacteriaceae</taxon>
        <taxon>Pseudocitrobacter</taxon>
    </lineage>
</organism>
<comment type="similarity">
    <text evidence="2">Belongs to the ABC-4 integral membrane protein family. LolC/E subfamily.</text>
</comment>
<keyword evidence="6 8" id="KW-1133">Transmembrane helix</keyword>
<feature type="transmembrane region" description="Helical" evidence="8">
    <location>
        <begin position="21"/>
        <end position="48"/>
    </location>
</feature>